<dbReference type="Pfam" id="PF00069">
    <property type="entry name" value="Pkinase"/>
    <property type="match status" value="1"/>
</dbReference>
<feature type="compositionally biased region" description="Low complexity" evidence="2">
    <location>
        <begin position="689"/>
        <end position="700"/>
    </location>
</feature>
<feature type="region of interest" description="Disordered" evidence="2">
    <location>
        <begin position="726"/>
        <end position="882"/>
    </location>
</feature>
<dbReference type="GO" id="GO:0004674">
    <property type="term" value="F:protein serine/threonine kinase activity"/>
    <property type="evidence" value="ECO:0007669"/>
    <property type="project" value="UniProtKB-KW"/>
</dbReference>
<dbReference type="GO" id="GO:0000147">
    <property type="term" value="P:actin cortical patch assembly"/>
    <property type="evidence" value="ECO:0007669"/>
    <property type="project" value="TreeGrafter"/>
</dbReference>
<dbReference type="PANTHER" id="PTHR22967">
    <property type="entry name" value="SERINE/THREONINE PROTEIN KINASE"/>
    <property type="match status" value="1"/>
</dbReference>
<dbReference type="InterPro" id="IPR008271">
    <property type="entry name" value="Ser/Thr_kinase_AS"/>
</dbReference>
<dbReference type="SMART" id="SM00220">
    <property type="entry name" value="S_TKc"/>
    <property type="match status" value="1"/>
</dbReference>
<keyword evidence="5" id="KW-1185">Reference proteome</keyword>
<dbReference type="PANTHER" id="PTHR22967:SF65">
    <property type="entry name" value="SERINE_THREONINE-PROTEIN KINASE AKL1"/>
    <property type="match status" value="1"/>
</dbReference>
<gene>
    <name evidence="4" type="ORF">DAKH74_049750</name>
</gene>
<evidence type="ECO:0000313" key="4">
    <source>
        <dbReference type="EMBL" id="GMM58358.1"/>
    </source>
</evidence>
<dbReference type="InterPro" id="IPR011009">
    <property type="entry name" value="Kinase-like_dom_sf"/>
</dbReference>
<evidence type="ECO:0000256" key="1">
    <source>
        <dbReference type="ARBA" id="ARBA00022741"/>
    </source>
</evidence>
<dbReference type="PROSITE" id="PS00108">
    <property type="entry name" value="PROTEIN_KINASE_ST"/>
    <property type="match status" value="1"/>
</dbReference>
<dbReference type="InterPro" id="IPR000719">
    <property type="entry name" value="Prot_kinase_dom"/>
</dbReference>
<feature type="region of interest" description="Disordered" evidence="2">
    <location>
        <begin position="606"/>
        <end position="630"/>
    </location>
</feature>
<dbReference type="Gene3D" id="1.10.510.10">
    <property type="entry name" value="Transferase(Phosphotransferase) domain 1"/>
    <property type="match status" value="1"/>
</dbReference>
<organism evidence="4 5">
    <name type="scientific">Maudiozyma humilis</name>
    <name type="common">Sour dough yeast</name>
    <name type="synonym">Kazachstania humilis</name>
    <dbReference type="NCBI Taxonomy" id="51915"/>
    <lineage>
        <taxon>Eukaryota</taxon>
        <taxon>Fungi</taxon>
        <taxon>Dikarya</taxon>
        <taxon>Ascomycota</taxon>
        <taxon>Saccharomycotina</taxon>
        <taxon>Saccharomycetes</taxon>
        <taxon>Saccharomycetales</taxon>
        <taxon>Saccharomycetaceae</taxon>
        <taxon>Maudiozyma</taxon>
    </lineage>
</organism>
<feature type="compositionally biased region" description="Polar residues" evidence="2">
    <location>
        <begin position="938"/>
        <end position="952"/>
    </location>
</feature>
<accession>A0AAV5S4D7</accession>
<keyword evidence="1" id="KW-0547">Nucleotide-binding</keyword>
<reference evidence="4 5" key="1">
    <citation type="journal article" date="2023" name="Elife">
        <title>Identification of key yeast species and microbe-microbe interactions impacting larval growth of Drosophila in the wild.</title>
        <authorList>
            <person name="Mure A."/>
            <person name="Sugiura Y."/>
            <person name="Maeda R."/>
            <person name="Honda K."/>
            <person name="Sakurai N."/>
            <person name="Takahashi Y."/>
            <person name="Watada M."/>
            <person name="Katoh T."/>
            <person name="Gotoh A."/>
            <person name="Gotoh Y."/>
            <person name="Taniguchi I."/>
            <person name="Nakamura K."/>
            <person name="Hayashi T."/>
            <person name="Katayama T."/>
            <person name="Uemura T."/>
            <person name="Hattori Y."/>
        </authorList>
    </citation>
    <scope>NUCLEOTIDE SEQUENCE [LARGE SCALE GENOMIC DNA]</scope>
    <source>
        <strain evidence="4 5">KH-74</strain>
    </source>
</reference>
<dbReference type="GO" id="GO:0007015">
    <property type="term" value="P:actin filament organization"/>
    <property type="evidence" value="ECO:0007669"/>
    <property type="project" value="TreeGrafter"/>
</dbReference>
<feature type="region of interest" description="Disordered" evidence="2">
    <location>
        <begin position="675"/>
        <end position="701"/>
    </location>
</feature>
<evidence type="ECO:0000313" key="5">
    <source>
        <dbReference type="Proteomes" id="UP001377567"/>
    </source>
</evidence>
<dbReference type="Proteomes" id="UP001377567">
    <property type="component" value="Unassembled WGS sequence"/>
</dbReference>
<dbReference type="GO" id="GO:0005737">
    <property type="term" value="C:cytoplasm"/>
    <property type="evidence" value="ECO:0007669"/>
    <property type="project" value="TreeGrafter"/>
</dbReference>
<feature type="compositionally biased region" description="Basic residues" evidence="2">
    <location>
        <begin position="839"/>
        <end position="853"/>
    </location>
</feature>
<dbReference type="EMBL" id="BTGD01000025">
    <property type="protein sequence ID" value="GMM58358.1"/>
    <property type="molecule type" value="Genomic_DNA"/>
</dbReference>
<feature type="compositionally biased region" description="Basic and acidic residues" evidence="2">
    <location>
        <begin position="806"/>
        <end position="829"/>
    </location>
</feature>
<dbReference type="AlphaFoldDB" id="A0AAV5S4D7"/>
<feature type="domain" description="Protein kinase" evidence="3">
    <location>
        <begin position="35"/>
        <end position="339"/>
    </location>
</feature>
<keyword evidence="4" id="KW-0808">Transferase</keyword>
<feature type="region of interest" description="Disordered" evidence="2">
    <location>
        <begin position="934"/>
        <end position="956"/>
    </location>
</feature>
<feature type="region of interest" description="Disordered" evidence="2">
    <location>
        <begin position="415"/>
        <end position="496"/>
    </location>
</feature>
<protein>
    <submittedName>
        <fullName evidence="4">Serine/threonine protein kinase</fullName>
    </submittedName>
</protein>
<dbReference type="SUPFAM" id="SSF56112">
    <property type="entry name" value="Protein kinase-like (PK-like)"/>
    <property type="match status" value="1"/>
</dbReference>
<feature type="compositionally biased region" description="Low complexity" evidence="2">
    <location>
        <begin position="415"/>
        <end position="431"/>
    </location>
</feature>
<comment type="caution">
    <text evidence="4">The sequence shown here is derived from an EMBL/GenBank/DDBJ whole genome shotgun (WGS) entry which is preliminary data.</text>
</comment>
<proteinExistence type="predicted"/>
<sequence>MSSVPTQSSVVPQRNQPVNAKYQPGKLIAVGKHQVEIINYIAEGGFAQIYSVRFVDYLNEFDKIDGQSQSQQQQRPLAPGDVACLKRVIVHDEKGLNELRNEVGVMKKLRGAPNVVQYYDSNASRLPGSSIPGQQQQQEMAPAGFEILLLMELCPNGSLLDYMNQRLATKLSEQEVLKIMYDITLALSQMHYLAEPLIHRDIKIENVLVDAENNFKLCDFGSTSQTFHVVTTHQDIAILTQNIYVHTTPQYRSPEMIDLYRYLPINEKSDIWALGVLLYKLLFFTTPFEMTGQFAILHSKYEMPPNKFSSKLNNLIIVMLAENPNLRPNIYQVLYHICGAMGLPLPIADMYAEGPYNFQNYTHFQNKLQNIQFQMFELEQKRVENHGRLSAMEKNIVNDIFMFSFDIASKIPFPTQQAPQDQQQQQQQPPQSMSSPVVQNADQVVSSERLVSPTPDSSAGKSVHSKEETPQNEKNHELPEPAIEPSRSPLAGPIGDKFDELEIDKHAAYYPSAGELDNYIDQKVGNNNINEQEEVAELAARKMTQKQMSIGSVISDARTSASSNRLFKAIPQDAFVGEGPLRAEGTMGTVMQHRSNNPFPSMGFEMPSQQQIGSQQQIPQQQQMSNGQPPMPIPIQAQFAQQQQQFMSPQTPIDGRAFLGNSVGTGGNAVMSQVPGIQGSMYNPSAEPSRQASQYQASSSPVKQNLEYQMANGQAAFQQNFDQLKQQMSPQVMQQQPVQAQQPDSQQLPVQPQRPEPQPEPQQPAVPKRPSKSTPTRPTVTEAEEIAVSDSEEPLPPKVPPHPRRKDVSSEKVHPSHREPGSGKLKLDEVDVDFDAAPSRHHSRHSRSRSRHSSTHESSGVRRSASTNSKPGVLLERPTTESIDLDLDKLKRKSMDMKYPKADFGSDLKEQSIGEYEVLTSHQENKSNLDKQRLAKRNVSNGSITLSSANTNEVKKSVVRARQSLDLDKARREALLSGDRDKRRSLFSMFRPDKKI</sequence>
<keyword evidence="4" id="KW-0723">Serine/threonine-protein kinase</keyword>
<evidence type="ECO:0000259" key="3">
    <source>
        <dbReference type="PROSITE" id="PS50011"/>
    </source>
</evidence>
<feature type="compositionally biased region" description="Basic and acidic residues" evidence="2">
    <location>
        <begin position="464"/>
        <end position="479"/>
    </location>
</feature>
<dbReference type="PROSITE" id="PS50011">
    <property type="entry name" value="PROTEIN_KINASE_DOM"/>
    <property type="match status" value="1"/>
</dbReference>
<dbReference type="GO" id="GO:0005524">
    <property type="term" value="F:ATP binding"/>
    <property type="evidence" value="ECO:0007669"/>
    <property type="project" value="InterPro"/>
</dbReference>
<feature type="compositionally biased region" description="Acidic residues" evidence="2">
    <location>
        <begin position="782"/>
        <end position="793"/>
    </location>
</feature>
<feature type="compositionally biased region" description="Polar residues" evidence="2">
    <location>
        <begin position="432"/>
        <end position="446"/>
    </location>
</feature>
<name>A0AAV5S4D7_MAUHU</name>
<keyword evidence="4" id="KW-0418">Kinase</keyword>
<feature type="compositionally biased region" description="Low complexity" evidence="2">
    <location>
        <begin position="726"/>
        <end position="751"/>
    </location>
</feature>
<feature type="compositionally biased region" description="Pro residues" evidence="2">
    <location>
        <begin position="752"/>
        <end position="764"/>
    </location>
</feature>
<evidence type="ECO:0000256" key="2">
    <source>
        <dbReference type="SAM" id="MobiDB-lite"/>
    </source>
</evidence>